<dbReference type="AlphaFoldDB" id="A0AAN6QQJ1"/>
<feature type="compositionally biased region" description="Basic and acidic residues" evidence="1">
    <location>
        <begin position="124"/>
        <end position="137"/>
    </location>
</feature>
<comment type="caution">
    <text evidence="2">The sequence shown here is derived from an EMBL/GenBank/DDBJ whole genome shotgun (WGS) entry which is preliminary data.</text>
</comment>
<feature type="compositionally biased region" description="Acidic residues" evidence="1">
    <location>
        <begin position="138"/>
        <end position="151"/>
    </location>
</feature>
<reference evidence="2" key="1">
    <citation type="journal article" date="2023" name="Mol. Phylogenet. Evol.">
        <title>Genome-scale phylogeny and comparative genomics of the fungal order Sordariales.</title>
        <authorList>
            <person name="Hensen N."/>
            <person name="Bonometti L."/>
            <person name="Westerberg I."/>
            <person name="Brannstrom I.O."/>
            <person name="Guillou S."/>
            <person name="Cros-Aarteil S."/>
            <person name="Calhoun S."/>
            <person name="Haridas S."/>
            <person name="Kuo A."/>
            <person name="Mondo S."/>
            <person name="Pangilinan J."/>
            <person name="Riley R."/>
            <person name="LaButti K."/>
            <person name="Andreopoulos B."/>
            <person name="Lipzen A."/>
            <person name="Chen C."/>
            <person name="Yan M."/>
            <person name="Daum C."/>
            <person name="Ng V."/>
            <person name="Clum A."/>
            <person name="Steindorff A."/>
            <person name="Ohm R.A."/>
            <person name="Martin F."/>
            <person name="Silar P."/>
            <person name="Natvig D.O."/>
            <person name="Lalanne C."/>
            <person name="Gautier V."/>
            <person name="Ament-Velasquez S.L."/>
            <person name="Kruys A."/>
            <person name="Hutchinson M.I."/>
            <person name="Powell A.J."/>
            <person name="Barry K."/>
            <person name="Miller A.N."/>
            <person name="Grigoriev I.V."/>
            <person name="Debuchy R."/>
            <person name="Gladieux P."/>
            <person name="Hiltunen Thoren M."/>
            <person name="Johannesson H."/>
        </authorList>
    </citation>
    <scope>NUCLEOTIDE SEQUENCE</scope>
    <source>
        <strain evidence="2">CBS 508.74</strain>
    </source>
</reference>
<dbReference type="RefSeq" id="XP_064668127.1">
    <property type="nucleotide sequence ID" value="XM_064808911.1"/>
</dbReference>
<accession>A0AAN6QQJ1</accession>
<dbReference type="GeneID" id="89933034"/>
<dbReference type="EMBL" id="MU853350">
    <property type="protein sequence ID" value="KAK4110557.1"/>
    <property type="molecule type" value="Genomic_DNA"/>
</dbReference>
<feature type="compositionally biased region" description="Polar residues" evidence="1">
    <location>
        <begin position="8"/>
        <end position="24"/>
    </location>
</feature>
<evidence type="ECO:0000256" key="1">
    <source>
        <dbReference type="SAM" id="MobiDB-lite"/>
    </source>
</evidence>
<feature type="region of interest" description="Disordered" evidence="1">
    <location>
        <begin position="98"/>
        <end position="283"/>
    </location>
</feature>
<feature type="compositionally biased region" description="Acidic residues" evidence="1">
    <location>
        <begin position="216"/>
        <end position="230"/>
    </location>
</feature>
<sequence length="347" mass="38259">MDNKETLNVDSHNNSNLATDQSSDPADPFASRSHRTWTPKYGRVQKCDFCNARSPGTLHVCTTCAIHICEKCSRSDRWHSDSKHFIDPDAYNWIEVKSSKASSSRKTRASGGSSAVGDGIARSGEQHRNAEVKNHDETDPDDTEYIDDDNNSENSSTASKRPRSFVNFSRPFRGGNTRQQSTYPYPPRTTAAAARPSVRQAAARALTRMSRQNGSDDGDGEGDEGDDDNSGDNNTNNNGNNTGDNSGEDDSNNIEQQGADGNHGSVPTRHPVPPSGFPLADQPVAPTPYDNLVYDIYEQIYGIRPVWYVLQAETPVFVSCWLRLASRAKRHEDKALTPNLPLTNRQE</sequence>
<evidence type="ECO:0000313" key="3">
    <source>
        <dbReference type="Proteomes" id="UP001302812"/>
    </source>
</evidence>
<proteinExistence type="predicted"/>
<feature type="compositionally biased region" description="Low complexity" evidence="1">
    <location>
        <begin position="188"/>
        <end position="205"/>
    </location>
</feature>
<evidence type="ECO:0000313" key="2">
    <source>
        <dbReference type="EMBL" id="KAK4110557.1"/>
    </source>
</evidence>
<protein>
    <submittedName>
        <fullName evidence="2">Uncharacterized protein</fullName>
    </submittedName>
</protein>
<name>A0AAN6QQJ1_9PEZI</name>
<gene>
    <name evidence="2" type="ORF">N656DRAFT_212663</name>
</gene>
<keyword evidence="3" id="KW-1185">Reference proteome</keyword>
<dbReference type="Proteomes" id="UP001302812">
    <property type="component" value="Unassembled WGS sequence"/>
</dbReference>
<feature type="compositionally biased region" description="Low complexity" evidence="1">
    <location>
        <begin position="231"/>
        <end position="245"/>
    </location>
</feature>
<feature type="region of interest" description="Disordered" evidence="1">
    <location>
        <begin position="1"/>
        <end position="34"/>
    </location>
</feature>
<reference evidence="2" key="2">
    <citation type="submission" date="2023-05" db="EMBL/GenBank/DDBJ databases">
        <authorList>
            <consortium name="Lawrence Berkeley National Laboratory"/>
            <person name="Steindorff A."/>
            <person name="Hensen N."/>
            <person name="Bonometti L."/>
            <person name="Westerberg I."/>
            <person name="Brannstrom I.O."/>
            <person name="Guillou S."/>
            <person name="Cros-Aarteil S."/>
            <person name="Calhoun S."/>
            <person name="Haridas S."/>
            <person name="Kuo A."/>
            <person name="Mondo S."/>
            <person name="Pangilinan J."/>
            <person name="Riley R."/>
            <person name="Labutti K."/>
            <person name="Andreopoulos B."/>
            <person name="Lipzen A."/>
            <person name="Chen C."/>
            <person name="Yanf M."/>
            <person name="Daum C."/>
            <person name="Ng V."/>
            <person name="Clum A."/>
            <person name="Ohm R."/>
            <person name="Martin F."/>
            <person name="Silar P."/>
            <person name="Natvig D."/>
            <person name="Lalanne C."/>
            <person name="Gautier V."/>
            <person name="Ament-Velasquez S.L."/>
            <person name="Kruys A."/>
            <person name="Hutchinson M.I."/>
            <person name="Powell A.J."/>
            <person name="Barry K."/>
            <person name="Miller A.N."/>
            <person name="Grigoriev I.V."/>
            <person name="Debuchy R."/>
            <person name="Gladieux P."/>
            <person name="Thoren M.H."/>
            <person name="Johannesson H."/>
        </authorList>
    </citation>
    <scope>NUCLEOTIDE SEQUENCE</scope>
    <source>
        <strain evidence="2">CBS 508.74</strain>
    </source>
</reference>
<organism evidence="2 3">
    <name type="scientific">Canariomyces notabilis</name>
    <dbReference type="NCBI Taxonomy" id="2074819"/>
    <lineage>
        <taxon>Eukaryota</taxon>
        <taxon>Fungi</taxon>
        <taxon>Dikarya</taxon>
        <taxon>Ascomycota</taxon>
        <taxon>Pezizomycotina</taxon>
        <taxon>Sordariomycetes</taxon>
        <taxon>Sordariomycetidae</taxon>
        <taxon>Sordariales</taxon>
        <taxon>Chaetomiaceae</taxon>
        <taxon>Canariomyces</taxon>
    </lineage>
</organism>